<dbReference type="RefSeq" id="WP_186948035.1">
    <property type="nucleotide sequence ID" value="NZ_JACOGF010000007.1"/>
</dbReference>
<organism evidence="1 2">
    <name type="scientific">Undibacterium hunanense</name>
    <dbReference type="NCBI Taxonomy" id="2762292"/>
    <lineage>
        <taxon>Bacteria</taxon>
        <taxon>Pseudomonadati</taxon>
        <taxon>Pseudomonadota</taxon>
        <taxon>Betaproteobacteria</taxon>
        <taxon>Burkholderiales</taxon>
        <taxon>Oxalobacteraceae</taxon>
        <taxon>Undibacterium</taxon>
    </lineage>
</organism>
<keyword evidence="2" id="KW-1185">Reference proteome</keyword>
<dbReference type="Gene3D" id="2.30.110.10">
    <property type="entry name" value="Electron Transport, Fmn-binding Protein, Chain A"/>
    <property type="match status" value="1"/>
</dbReference>
<accession>A0ABR6ZSD9</accession>
<dbReference type="PIRSF" id="PIRSF010372">
    <property type="entry name" value="PaiB"/>
    <property type="match status" value="1"/>
</dbReference>
<comment type="caution">
    <text evidence="1">The sequence shown here is derived from an EMBL/GenBank/DDBJ whole genome shotgun (WGS) entry which is preliminary data.</text>
</comment>
<evidence type="ECO:0000313" key="1">
    <source>
        <dbReference type="EMBL" id="MBC3918768.1"/>
    </source>
</evidence>
<dbReference type="PANTHER" id="PTHR35802">
    <property type="entry name" value="PROTEASE SYNTHASE AND SPORULATION PROTEIN PAI 2"/>
    <property type="match status" value="1"/>
</dbReference>
<dbReference type="SUPFAM" id="SSF50475">
    <property type="entry name" value="FMN-binding split barrel"/>
    <property type="match status" value="1"/>
</dbReference>
<dbReference type="InterPro" id="IPR007396">
    <property type="entry name" value="TR_PAI2-type"/>
</dbReference>
<dbReference type="InterPro" id="IPR012349">
    <property type="entry name" value="Split_barrel_FMN-bd"/>
</dbReference>
<protein>
    <submittedName>
        <fullName evidence="1">FMN-binding negative transcriptional regulator</fullName>
    </submittedName>
</protein>
<sequence>MYLPDHFSEQRLDVLHALIQAHPLAAMVTHNENGLDANHLPFLVTPPTADAPYGILRGHVARNNPVWQSAASGKDLLVIFQGAHAYISPRWYAEKKRTGAVVPTYNYAVVHAHGPMRIVEDRQQFLALLTELSAHFEHKLDQPWQVSDAPAEYIDRMMDMIVGIEIPIRRLCGKWKTSQNKTTEDRMTIANGLRELGNTDVQDMATVMEQQLFI</sequence>
<dbReference type="Proteomes" id="UP000650424">
    <property type="component" value="Unassembled WGS sequence"/>
</dbReference>
<proteinExistence type="predicted"/>
<reference evidence="1 2" key="1">
    <citation type="submission" date="2020-08" db="EMBL/GenBank/DDBJ databases">
        <title>Novel species isolated from subtropical streams in China.</title>
        <authorList>
            <person name="Lu H."/>
        </authorList>
    </citation>
    <scope>NUCLEOTIDE SEQUENCE [LARGE SCALE GENOMIC DNA]</scope>
    <source>
        <strain evidence="1 2">CY18W</strain>
    </source>
</reference>
<dbReference type="PANTHER" id="PTHR35802:SF1">
    <property type="entry name" value="PROTEASE SYNTHASE AND SPORULATION PROTEIN PAI 2"/>
    <property type="match status" value="1"/>
</dbReference>
<gene>
    <name evidence="1" type="ORF">H8L32_14835</name>
</gene>
<evidence type="ECO:0000313" key="2">
    <source>
        <dbReference type="Proteomes" id="UP000650424"/>
    </source>
</evidence>
<name>A0ABR6ZSD9_9BURK</name>
<dbReference type="Pfam" id="PF04299">
    <property type="entry name" value="FMN_bind_2"/>
    <property type="match status" value="1"/>
</dbReference>
<dbReference type="EMBL" id="JACOGF010000007">
    <property type="protein sequence ID" value="MBC3918768.1"/>
    <property type="molecule type" value="Genomic_DNA"/>
</dbReference>